<dbReference type="SUPFAM" id="SSF51971">
    <property type="entry name" value="Nucleotide-binding domain"/>
    <property type="match status" value="1"/>
</dbReference>
<dbReference type="Gene3D" id="3.30.9.10">
    <property type="entry name" value="D-Amino Acid Oxidase, subunit A, domain 2"/>
    <property type="match status" value="1"/>
</dbReference>
<evidence type="ECO:0000256" key="4">
    <source>
        <dbReference type="ARBA" id="ARBA00022827"/>
    </source>
</evidence>
<name>A0A5B1BML9_MYCSI</name>
<keyword evidence="9" id="KW-1185">Reference proteome</keyword>
<comment type="caution">
    <text evidence="8">The sequence shown here is derived from an EMBL/GenBank/DDBJ whole genome shotgun (WGS) entry which is preliminary data.</text>
</comment>
<dbReference type="InterPro" id="IPR006181">
    <property type="entry name" value="D-amino_acid_oxidase_CS"/>
</dbReference>
<dbReference type="AlphaFoldDB" id="A0A5B1BML9"/>
<reference evidence="8 9" key="1">
    <citation type="submission" date="2019-09" db="EMBL/GenBank/DDBJ databases">
        <title>Report of infection by Mycobacterium simiae a patient suffering from pulmonary tuberculosis.</title>
        <authorList>
            <person name="Mohanty P.S."/>
            <person name="Bansal A.K."/>
            <person name="Singh H."/>
            <person name="Sharma S."/>
            <person name="Patil S.A."/>
            <person name="Upadhaya P."/>
            <person name="Singh P.K."/>
            <person name="Kumar D."/>
            <person name="Kumar S."/>
            <person name="Singh R.K."/>
            <person name="Chaudhary B."/>
        </authorList>
    </citation>
    <scope>NUCLEOTIDE SEQUENCE [LARGE SCALE GENOMIC DNA]</scope>
    <source>
        <strain evidence="8 9">JAL-560-SIM</strain>
    </source>
</reference>
<dbReference type="Pfam" id="PF01266">
    <property type="entry name" value="DAO"/>
    <property type="match status" value="1"/>
</dbReference>
<dbReference type="RefSeq" id="WP_149654802.1">
    <property type="nucleotide sequence ID" value="NZ_VTZN01000096.1"/>
</dbReference>
<comment type="catalytic activity">
    <reaction evidence="6">
        <text>a D-alpha-amino acid + O2 + H2O = a 2-oxocarboxylate + H2O2 + NH4(+)</text>
        <dbReference type="Rhea" id="RHEA:21816"/>
        <dbReference type="ChEBI" id="CHEBI:15377"/>
        <dbReference type="ChEBI" id="CHEBI:15379"/>
        <dbReference type="ChEBI" id="CHEBI:16240"/>
        <dbReference type="ChEBI" id="CHEBI:28938"/>
        <dbReference type="ChEBI" id="CHEBI:35179"/>
        <dbReference type="ChEBI" id="CHEBI:59871"/>
        <dbReference type="EC" id="1.4.3.3"/>
    </reaction>
    <physiologicalReaction direction="left-to-right" evidence="6">
        <dbReference type="Rhea" id="RHEA:21817"/>
    </physiologicalReaction>
</comment>
<dbReference type="Proteomes" id="UP000324701">
    <property type="component" value="Unassembled WGS sequence"/>
</dbReference>
<evidence type="ECO:0000256" key="6">
    <source>
        <dbReference type="ARBA" id="ARBA00049547"/>
    </source>
</evidence>
<evidence type="ECO:0000259" key="7">
    <source>
        <dbReference type="Pfam" id="PF01266"/>
    </source>
</evidence>
<feature type="domain" description="FAD dependent oxidoreductase" evidence="7">
    <location>
        <begin position="55"/>
        <end position="404"/>
    </location>
</feature>
<dbReference type="GO" id="GO:0019478">
    <property type="term" value="P:D-amino acid catabolic process"/>
    <property type="evidence" value="ECO:0007669"/>
    <property type="project" value="TreeGrafter"/>
</dbReference>
<sequence length="416" mass="45295">MTTPNTPGGRVFSVGPAATAWSRPGQEAQLGAHNAPPLAVHDSESPWPQNQVGALVIGAGITGWTTALVLARRGWQVVLAADRFGIEAVSTADSALWEWPSSPCDRRSNHKMLDRSAAWAMRSYLRFCQLAPNSRTGVSLRTAVFHFTRPVEEDPTEFAKMVEIERHVPGYVHDPTLIDAHGVSPDAGVVDAYSYLAPTIDTDWYLTWLAREAEAAGVTAVVRRIRGPLVEQEERLRVEHGAEVIINCTGLGARELAADPSVHPRPEALLRIVNDGPRAPRVTAAHVMKNPPHADTETPIYVVPRGVHRLLLGGPVEPVHHDIDPSLANHPSLQRMLDRWTEVLPALRGARLDDLDPLRVGVQPFRPGGVRLETQPGTRIVHNYGHGAAGVTLSWGCAQEVADLACAVLAKRWVKP</sequence>
<evidence type="ECO:0000256" key="3">
    <source>
        <dbReference type="ARBA" id="ARBA00022630"/>
    </source>
</evidence>
<gene>
    <name evidence="8" type="ORF">F0Q45_15610</name>
</gene>
<keyword evidence="4" id="KW-0274">FAD</keyword>
<dbReference type="GO" id="GO:0003884">
    <property type="term" value="F:D-amino-acid oxidase activity"/>
    <property type="evidence" value="ECO:0007669"/>
    <property type="project" value="UniProtKB-EC"/>
</dbReference>
<organism evidence="8 9">
    <name type="scientific">Mycobacterium simiae</name>
    <name type="common">Mycobacterium habana</name>
    <dbReference type="NCBI Taxonomy" id="1784"/>
    <lineage>
        <taxon>Bacteria</taxon>
        <taxon>Bacillati</taxon>
        <taxon>Actinomycetota</taxon>
        <taxon>Actinomycetes</taxon>
        <taxon>Mycobacteriales</taxon>
        <taxon>Mycobacteriaceae</taxon>
        <taxon>Mycobacterium</taxon>
        <taxon>Mycobacterium simiae complex</taxon>
    </lineage>
</organism>
<dbReference type="OrthoDB" id="246701at2"/>
<dbReference type="EMBL" id="VTZN01000096">
    <property type="protein sequence ID" value="KAA1249341.1"/>
    <property type="molecule type" value="Genomic_DNA"/>
</dbReference>
<proteinExistence type="inferred from homology"/>
<dbReference type="GO" id="GO:0005737">
    <property type="term" value="C:cytoplasm"/>
    <property type="evidence" value="ECO:0007669"/>
    <property type="project" value="TreeGrafter"/>
</dbReference>
<dbReference type="InterPro" id="IPR006076">
    <property type="entry name" value="FAD-dep_OxRdtase"/>
</dbReference>
<dbReference type="PROSITE" id="PS00677">
    <property type="entry name" value="DAO"/>
    <property type="match status" value="1"/>
</dbReference>
<evidence type="ECO:0000313" key="8">
    <source>
        <dbReference type="EMBL" id="KAA1249341.1"/>
    </source>
</evidence>
<dbReference type="PANTHER" id="PTHR11530">
    <property type="entry name" value="D-AMINO ACID OXIDASE"/>
    <property type="match status" value="1"/>
</dbReference>
<keyword evidence="5" id="KW-0560">Oxidoreductase</keyword>
<comment type="cofactor">
    <cofactor evidence="1">
        <name>FAD</name>
        <dbReference type="ChEBI" id="CHEBI:57692"/>
    </cofactor>
</comment>
<protein>
    <submittedName>
        <fullName evidence="8">FAD-binding oxidoreductase</fullName>
    </submittedName>
</protein>
<dbReference type="InterPro" id="IPR023209">
    <property type="entry name" value="DAO"/>
</dbReference>
<evidence type="ECO:0000313" key="9">
    <source>
        <dbReference type="Proteomes" id="UP000324701"/>
    </source>
</evidence>
<keyword evidence="3" id="KW-0285">Flavoprotein</keyword>
<evidence type="ECO:0000256" key="2">
    <source>
        <dbReference type="ARBA" id="ARBA00006730"/>
    </source>
</evidence>
<dbReference type="Gene3D" id="3.40.50.720">
    <property type="entry name" value="NAD(P)-binding Rossmann-like Domain"/>
    <property type="match status" value="1"/>
</dbReference>
<dbReference type="PANTHER" id="PTHR11530:SF25">
    <property type="entry name" value="FAD DEPENDENT OXIDOREDUCTASE DOMAIN-CONTAINING PROTEIN"/>
    <property type="match status" value="1"/>
</dbReference>
<accession>A0A5B1BML9</accession>
<evidence type="ECO:0000256" key="1">
    <source>
        <dbReference type="ARBA" id="ARBA00001974"/>
    </source>
</evidence>
<evidence type="ECO:0000256" key="5">
    <source>
        <dbReference type="ARBA" id="ARBA00023002"/>
    </source>
</evidence>
<comment type="similarity">
    <text evidence="2">Belongs to the DAMOX/DASOX family.</text>
</comment>
<dbReference type="GO" id="GO:0071949">
    <property type="term" value="F:FAD binding"/>
    <property type="evidence" value="ECO:0007669"/>
    <property type="project" value="InterPro"/>
</dbReference>